<feature type="region of interest" description="Disordered" evidence="6">
    <location>
        <begin position="1651"/>
        <end position="1677"/>
    </location>
</feature>
<feature type="domain" description="RanBP2-type" evidence="7">
    <location>
        <begin position="8"/>
        <end position="39"/>
    </location>
</feature>
<evidence type="ECO:0000256" key="4">
    <source>
        <dbReference type="PROSITE-ProRule" id="PRU00322"/>
    </source>
</evidence>
<evidence type="ECO:0000313" key="8">
    <source>
        <dbReference type="EMBL" id="CAK0797643.1"/>
    </source>
</evidence>
<dbReference type="PROSITE" id="PS01358">
    <property type="entry name" value="ZF_RANBP2_1"/>
    <property type="match status" value="1"/>
</dbReference>
<dbReference type="EMBL" id="CAUYUJ010001783">
    <property type="protein sequence ID" value="CAK0797643.1"/>
    <property type="molecule type" value="Genomic_DNA"/>
</dbReference>
<evidence type="ECO:0000256" key="2">
    <source>
        <dbReference type="ARBA" id="ARBA00022771"/>
    </source>
</evidence>
<dbReference type="Proteomes" id="UP001189429">
    <property type="component" value="Unassembled WGS sequence"/>
</dbReference>
<reference evidence="8" key="1">
    <citation type="submission" date="2023-10" db="EMBL/GenBank/DDBJ databases">
        <authorList>
            <person name="Chen Y."/>
            <person name="Shah S."/>
            <person name="Dougan E. K."/>
            <person name="Thang M."/>
            <person name="Chan C."/>
        </authorList>
    </citation>
    <scope>NUCLEOTIDE SEQUENCE [LARGE SCALE GENOMIC DNA]</scope>
</reference>
<feature type="compositionally biased region" description="Gly residues" evidence="6">
    <location>
        <begin position="385"/>
        <end position="394"/>
    </location>
</feature>
<gene>
    <name evidence="8" type="ORF">PCOR1329_LOCUS6664</name>
</gene>
<feature type="compositionally biased region" description="Basic and acidic residues" evidence="6">
    <location>
        <begin position="1651"/>
        <end position="1661"/>
    </location>
</feature>
<keyword evidence="3" id="KW-0862">Zinc</keyword>
<evidence type="ECO:0000313" key="9">
    <source>
        <dbReference type="Proteomes" id="UP001189429"/>
    </source>
</evidence>
<dbReference type="InterPro" id="IPR036397">
    <property type="entry name" value="RNaseH_sf"/>
</dbReference>
<organism evidence="8 9">
    <name type="scientific">Prorocentrum cordatum</name>
    <dbReference type="NCBI Taxonomy" id="2364126"/>
    <lineage>
        <taxon>Eukaryota</taxon>
        <taxon>Sar</taxon>
        <taxon>Alveolata</taxon>
        <taxon>Dinophyceae</taxon>
        <taxon>Prorocentrales</taxon>
        <taxon>Prorocentraceae</taxon>
        <taxon>Prorocentrum</taxon>
    </lineage>
</organism>
<dbReference type="Gene3D" id="4.10.1060.10">
    <property type="entry name" value="Zinc finger, RanBP2-type"/>
    <property type="match status" value="1"/>
</dbReference>
<dbReference type="PROSITE" id="PS50199">
    <property type="entry name" value="ZF_RANBP2_2"/>
    <property type="match status" value="1"/>
</dbReference>
<feature type="region of interest" description="Disordered" evidence="6">
    <location>
        <begin position="44"/>
        <end position="119"/>
    </location>
</feature>
<dbReference type="InterPro" id="IPR001876">
    <property type="entry name" value="Znf_RanBP2"/>
</dbReference>
<accession>A0ABN9PZT9</accession>
<dbReference type="PROSITE" id="PS51257">
    <property type="entry name" value="PROKAR_LIPOPROTEIN"/>
    <property type="match status" value="1"/>
</dbReference>
<dbReference type="InterPro" id="IPR036691">
    <property type="entry name" value="Endo/exonu/phosph_ase_sf"/>
</dbReference>
<feature type="compositionally biased region" description="Low complexity" evidence="6">
    <location>
        <begin position="79"/>
        <end position="110"/>
    </location>
</feature>
<keyword evidence="2 4" id="KW-0863">Zinc-finger</keyword>
<evidence type="ECO:0000256" key="5">
    <source>
        <dbReference type="SAM" id="Coils"/>
    </source>
</evidence>
<evidence type="ECO:0000256" key="6">
    <source>
        <dbReference type="SAM" id="MobiDB-lite"/>
    </source>
</evidence>
<feature type="region of interest" description="Disordered" evidence="6">
    <location>
        <begin position="350"/>
        <end position="399"/>
    </location>
</feature>
<keyword evidence="1" id="KW-0479">Metal-binding</keyword>
<dbReference type="Gene3D" id="3.60.10.10">
    <property type="entry name" value="Endonuclease/exonuclease/phosphatase"/>
    <property type="match status" value="1"/>
</dbReference>
<sequence length="1721" mass="186650">MAPRGSTRGGYWVCSAASCRQWNWSWRTTCLGCKAKAPPWVKAAGKEAEGPKPPPPKADAAGWVEQPRGRQGQRRARGAARAASQASAASDRTGASAAAGAGADAQVSDGPVGGAAQPASRVEEYLETVRTLEDWLQHPPLGVSADFEAQIGGQLECARAGLEQAKAAEAQAKAASLSRAARMHRDANAVGKAERRLTAARKALEEKNQAVHEAEDRVQQAHEELAQLAAERDESEARLRELEAEAQAAAEEEERRTAAAVVESSPVPGLLFQLDHLEDAWRSGNFQTAWVEVQRPRVAATLPARGRRSVQIFGGIWLMPLMSSLLPLASPWMAAGSPMGLGFDGRVMPPGEGAAASPGQRMAAAEALGGHRAPRPPAAASVIGGLPGRGGGPSAPGAPGSAAFPGGLVALGCNGNTWNRSMEVLESYRARFGHWPHLVMLQETRLERSEQLSAARARARRLGYEAFLQAAARTEGLGPLSNSGGVAILVRRDLQAQLVPWQLPAEVSHRLVGVTVATASGLEVMAASAYFQHSLGPKGVNLDIVSAFSGLAATAGRMPWLLQADFNMEPSVLDELGWPRGQLGVYLGPGAPTCFAQRQEHECDWFTCSRALAHTTRACRVLSGFGLHPHQPVELVLQDARPDALVQVLRRPGRFPDLDLKECTPSESAEVQRYVRTGPSAWRAEAVAWGWGPGSAPSDLGSAVHQWIQAAEGTLVGIHATDASQRARFLGRADAPQLVYKPLSAVVRREYRLRHSALTHHIRLALDLALQRVKAAVTETWQEAHRSWYVTQGERRVKLLNASTQEARDEGDLDFDVSDWDDLVYYAGVEGHGGAIAVLQQRLSSAQRRDGARSAASWRKWAQEAVQRGGRLAHRFAKAAPPPRVLDPDSGRPLAGVAAIGELGQSWKRLWLQAGFVGGSGVEGWDTPGWQLPPLSLEQLQGACRRCSPTCGLGADQLHPRQILLLPLAMQVRFLDLLTCYEAQPRASKTHFLASSMELGQSLQACWGDAGWRFERALQARNLGTDANVTRRGVHEGHGRAAEALARTRRLRVLKAAGAEIDAVHKAGPTASMVWGRTVTGIADGELHCWRVAAARSAGRLPNGAPLGFRLRAAEVQRNRSLDPAAILAGQTVSMLASLLQSGEVPLGMMRAGLEAADSRRQQSASPWVACRSPIDAAVLSMKRIGWHFVSERQLVTDQGDVLNLLDLGPRDLGQEAAFGARRASDRSELQRLAKGGWHTQPLFWDAIGGLIGPGGLLGAREKAAFVSYLSNARWPQQRLCRSGERSHSRCCLCGAARGTLWHRLFECPAHEPVRRDSVSTRLLRCARRVRALGGEAAEDFARGWLPAPFPRLGPRSDAMEVYWINRPADSRLTGRLFLDGSALEPAFGALRRAGWAIVQTDADGNLIAAAFGTVRRDLCPQQTSKNAEDFACWMLCEVAGPGALELNIDCSSTVACLRRGKAYATAAGRPGAHLWSRLFATFEPGDYDVRKVPAHCSMVQVREGRLTEAQLRGNRLADAYAERGAQCHAVDPQVVREFHGFVAVYNELARWIARASVEHQRWERKDAEDLPEGDERKRPLVSFAEGIAVATVIVFGHALRYARSGDGDDEEELIGCQRCGAYMQLGGRSGARPKLKEACPGWRGADKAMRAQRSQWERGLHPRGRRREQGERRLRPEPLTEAVRLGYLDLQEWSAAAEAAAEERKRRRLNPEAADVECEL</sequence>
<protein>
    <recommendedName>
        <fullName evidence="7">RanBP2-type domain-containing protein</fullName>
    </recommendedName>
</protein>
<keyword evidence="9" id="KW-1185">Reference proteome</keyword>
<evidence type="ECO:0000256" key="1">
    <source>
        <dbReference type="ARBA" id="ARBA00022723"/>
    </source>
</evidence>
<dbReference type="SUPFAM" id="SSF56219">
    <property type="entry name" value="DNase I-like"/>
    <property type="match status" value="1"/>
</dbReference>
<evidence type="ECO:0000259" key="7">
    <source>
        <dbReference type="PROSITE" id="PS50199"/>
    </source>
</evidence>
<evidence type="ECO:0000256" key="3">
    <source>
        <dbReference type="ARBA" id="ARBA00022833"/>
    </source>
</evidence>
<keyword evidence="5" id="KW-0175">Coiled coil</keyword>
<dbReference type="InterPro" id="IPR012337">
    <property type="entry name" value="RNaseH-like_sf"/>
</dbReference>
<dbReference type="SUPFAM" id="SSF53098">
    <property type="entry name" value="Ribonuclease H-like"/>
    <property type="match status" value="1"/>
</dbReference>
<dbReference type="Gene3D" id="3.30.420.10">
    <property type="entry name" value="Ribonuclease H-like superfamily/Ribonuclease H"/>
    <property type="match status" value="1"/>
</dbReference>
<feature type="coiled-coil region" evidence="5">
    <location>
        <begin position="190"/>
        <end position="259"/>
    </location>
</feature>
<feature type="compositionally biased region" description="Basic and acidic residues" evidence="6">
    <location>
        <begin position="1668"/>
        <end position="1677"/>
    </location>
</feature>
<name>A0ABN9PZT9_9DINO</name>
<comment type="caution">
    <text evidence="8">The sequence shown here is derived from an EMBL/GenBank/DDBJ whole genome shotgun (WGS) entry which is preliminary data.</text>
</comment>
<proteinExistence type="predicted"/>